<keyword evidence="2" id="KW-1185">Reference proteome</keyword>
<name>A0A183KBW6_9TREM</name>
<protein>
    <submittedName>
        <fullName evidence="3">PFL domain-containing protein</fullName>
    </submittedName>
</protein>
<reference evidence="1 2" key="2">
    <citation type="submission" date="2018-11" db="EMBL/GenBank/DDBJ databases">
        <authorList>
            <consortium name="Pathogen Informatics"/>
        </authorList>
    </citation>
    <scope>NUCLEOTIDE SEQUENCE [LARGE SCALE GENOMIC DNA]</scope>
    <source>
        <strain evidence="1">Dakar</strain>
        <strain evidence="2">Dakar, Senegal</strain>
    </source>
</reference>
<sequence>MEILDEMCERKNKKAAINNSRTSAEKVIAQVECAEVNEQVKRSIRDTRQTCIGDMVMTAEKAVREGSMKQLYNTAKKLEGKYYNPERPVKDKEGKPITAIQERWGRWVEHFEELLNIPAPLNPPDIEAAAKDMPIDVT</sequence>
<dbReference type="Proteomes" id="UP000279833">
    <property type="component" value="Unassembled WGS sequence"/>
</dbReference>
<organism evidence="3">
    <name type="scientific">Schistosoma curassoni</name>
    <dbReference type="NCBI Taxonomy" id="6186"/>
    <lineage>
        <taxon>Eukaryota</taxon>
        <taxon>Metazoa</taxon>
        <taxon>Spiralia</taxon>
        <taxon>Lophotrochozoa</taxon>
        <taxon>Platyhelminthes</taxon>
        <taxon>Trematoda</taxon>
        <taxon>Digenea</taxon>
        <taxon>Strigeidida</taxon>
        <taxon>Schistosomatoidea</taxon>
        <taxon>Schistosomatidae</taxon>
        <taxon>Schistosoma</taxon>
    </lineage>
</organism>
<dbReference type="WBParaSite" id="SCUD_0001250701-mRNA-1">
    <property type="protein sequence ID" value="SCUD_0001250701-mRNA-1"/>
    <property type="gene ID" value="SCUD_0001250701"/>
</dbReference>
<evidence type="ECO:0000313" key="1">
    <source>
        <dbReference type="EMBL" id="VDP49035.1"/>
    </source>
</evidence>
<proteinExistence type="predicted"/>
<reference evidence="3" key="1">
    <citation type="submission" date="2016-06" db="UniProtKB">
        <authorList>
            <consortium name="WormBaseParasite"/>
        </authorList>
    </citation>
    <scope>IDENTIFICATION</scope>
</reference>
<gene>
    <name evidence="1" type="ORF">SCUD_LOCUS12504</name>
</gene>
<dbReference type="AlphaFoldDB" id="A0A183KBW6"/>
<dbReference type="EMBL" id="UZAK01035168">
    <property type="protein sequence ID" value="VDP49035.1"/>
    <property type="molecule type" value="Genomic_DNA"/>
</dbReference>
<evidence type="ECO:0000313" key="3">
    <source>
        <dbReference type="WBParaSite" id="SCUD_0001250701-mRNA-1"/>
    </source>
</evidence>
<evidence type="ECO:0000313" key="2">
    <source>
        <dbReference type="Proteomes" id="UP000279833"/>
    </source>
</evidence>
<accession>A0A183KBW6</accession>